<sequence length="1073" mass="121133">MKTREITERMTPRTLSRASSQHRLPFVFAIATFIYNIALQVCLCARILQKLPVCNSLSSSLPPSPKRASSNYCSSNIEHLEQNSAFSATTSFNHDIARTLFAPLFFSLYHYNSKEQRLPSTRHRYERPSPFEDPSCARTAEKMLRRMMENRHRSDGRTVCPDGRTFGLVAGSFGRLRCCNVGGRGQKMEAQMVTWEEDINNRKVRSTPVDKIQELLQLQLKLCHREGWPIEIHPSVVMYNRLLKRLAWQSGTYKSQTSAAEQAWLWLQIMKSPQPQNHITGHKKRLLCRPDAMTYAHVIDALSAHRGYVQSEPGRMNQNSVVGNSVIPAYEAINILAEQIGLDMTESSSRRRDNPTPEWFLAEAEALLPALEDEYNELTTEKARDSGWSKFKVKRALAYAYRCLLEGWGRHAVTGVSIYSKTLNTEKVDYDESWGSSSSQSREHSIKRAHELLCKLEALSQSEQHMPQATLVPTSCYSSAILALSISDLPSAANLAEDVLQRMISHYDIHGTNQISLSSSVFNVKDVATAFSGCIAAHAKNNDAPKAEKILNQMLDLYGDGKLGPDFVPEVRAFGTCIALWGVYDSATVNHGSSRKRQNKGRKIDFPSHEQRLQNADRAETILSQLEIVADNEANKKNEKFFLGLGATPYNIAILARVRTISDNSRSSPKSDRFNYDEKEESKHIILRAQEILDHMEYERGVMPDPYTYSIILHAWCQQSRPGNEEAADYAEALLRRRIEDVDIRKIQGDDDFFTKKRLRETQQGEIWPNVKHFSSVLKAHAKTKSAGGAKKALALLSEMEQRFYDADVVVDGANSYDNLTEFHVEQRDVAKPDLVCYSIVIDAFANSRLPEASSVAHRLLRAVETKYEEGDVSMKPNTRIYTAVILSLVHSPLKNGGRGLEKDGEFISNSQIAWSILEDMTKNDVPPNSFTYNYIINCCSHDTEDQRSSFEVAIRAFQELRKASDIDPDIHPDSFTFAFMIKACSNLLPPCTLRTKVISQAFKECCRSGYLNDAVLDRLWRGLPAETFYKLVGEKSPTCLAGWETKTKSPIKTNDLPASWVEKSCIGRTKLS</sequence>
<dbReference type="PANTHER" id="PTHR47942">
    <property type="entry name" value="TETRATRICOPEPTIDE REPEAT (TPR)-LIKE SUPERFAMILY PROTEIN-RELATED"/>
    <property type="match status" value="1"/>
</dbReference>
<comment type="caution">
    <text evidence="4">The sequence shown here is derived from an EMBL/GenBank/DDBJ whole genome shotgun (WGS) entry which is preliminary data.</text>
</comment>
<gene>
    <name evidence="4" type="ORF">ACHAW5_010344</name>
</gene>
<evidence type="ECO:0000256" key="3">
    <source>
        <dbReference type="SAM" id="Phobius"/>
    </source>
</evidence>
<dbReference type="AlphaFoldDB" id="A0ABD3Q007"/>
<dbReference type="InterPro" id="IPR011990">
    <property type="entry name" value="TPR-like_helical_dom_sf"/>
</dbReference>
<proteinExistence type="predicted"/>
<dbReference type="PANTHER" id="PTHR47942:SF63">
    <property type="entry name" value="PENTATRICOPEPTIDE REPEAT-CONTAINING PROTEIN"/>
    <property type="match status" value="1"/>
</dbReference>
<feature type="compositionally biased region" description="Basic and acidic residues" evidence="2">
    <location>
        <begin position="602"/>
        <end position="611"/>
    </location>
</feature>
<organism evidence="4 5">
    <name type="scientific">Stephanodiscus triporus</name>
    <dbReference type="NCBI Taxonomy" id="2934178"/>
    <lineage>
        <taxon>Eukaryota</taxon>
        <taxon>Sar</taxon>
        <taxon>Stramenopiles</taxon>
        <taxon>Ochrophyta</taxon>
        <taxon>Bacillariophyta</taxon>
        <taxon>Coscinodiscophyceae</taxon>
        <taxon>Thalassiosirophycidae</taxon>
        <taxon>Stephanodiscales</taxon>
        <taxon>Stephanodiscaceae</taxon>
        <taxon>Stephanodiscus</taxon>
    </lineage>
</organism>
<reference evidence="4 5" key="1">
    <citation type="submission" date="2024-10" db="EMBL/GenBank/DDBJ databases">
        <title>Updated reference genomes for cyclostephanoid diatoms.</title>
        <authorList>
            <person name="Roberts W.R."/>
            <person name="Alverson A.J."/>
        </authorList>
    </citation>
    <scope>NUCLEOTIDE SEQUENCE [LARGE SCALE GENOMIC DNA]</scope>
    <source>
        <strain evidence="4 5">AJA276-08</strain>
    </source>
</reference>
<keyword evidence="3" id="KW-0472">Membrane</keyword>
<keyword evidence="5" id="KW-1185">Reference proteome</keyword>
<dbReference type="EMBL" id="JALLAZ020000537">
    <property type="protein sequence ID" value="KAL3792846.1"/>
    <property type="molecule type" value="Genomic_DNA"/>
</dbReference>
<dbReference type="Pfam" id="PF13812">
    <property type="entry name" value="PPR_3"/>
    <property type="match status" value="1"/>
</dbReference>
<evidence type="ECO:0000256" key="1">
    <source>
        <dbReference type="ARBA" id="ARBA00022737"/>
    </source>
</evidence>
<evidence type="ECO:0000313" key="5">
    <source>
        <dbReference type="Proteomes" id="UP001530315"/>
    </source>
</evidence>
<dbReference type="Gene3D" id="1.25.40.10">
    <property type="entry name" value="Tetratricopeptide repeat domain"/>
    <property type="match status" value="2"/>
</dbReference>
<protein>
    <submittedName>
        <fullName evidence="4">Uncharacterized protein</fullName>
    </submittedName>
</protein>
<keyword evidence="3" id="KW-0812">Transmembrane</keyword>
<dbReference type="Proteomes" id="UP001530315">
    <property type="component" value="Unassembled WGS sequence"/>
</dbReference>
<name>A0ABD3Q007_9STRA</name>
<accession>A0ABD3Q007</accession>
<keyword evidence="3" id="KW-1133">Transmembrane helix</keyword>
<dbReference type="InterPro" id="IPR051222">
    <property type="entry name" value="PPR/CCM1_RNA-binding"/>
</dbReference>
<evidence type="ECO:0000256" key="2">
    <source>
        <dbReference type="SAM" id="MobiDB-lite"/>
    </source>
</evidence>
<dbReference type="InterPro" id="IPR002885">
    <property type="entry name" value="PPR_rpt"/>
</dbReference>
<feature type="transmembrane region" description="Helical" evidence="3">
    <location>
        <begin position="26"/>
        <end position="48"/>
    </location>
</feature>
<keyword evidence="1" id="KW-0677">Repeat</keyword>
<feature type="region of interest" description="Disordered" evidence="2">
    <location>
        <begin position="591"/>
        <end position="611"/>
    </location>
</feature>
<evidence type="ECO:0000313" key="4">
    <source>
        <dbReference type="EMBL" id="KAL3792846.1"/>
    </source>
</evidence>